<dbReference type="AlphaFoldDB" id="A0A0T5NV50"/>
<evidence type="ECO:0000256" key="7">
    <source>
        <dbReference type="ARBA" id="ARBA00022989"/>
    </source>
</evidence>
<feature type="coiled-coil region" evidence="10">
    <location>
        <begin position="231"/>
        <end position="287"/>
    </location>
</feature>
<evidence type="ECO:0000259" key="12">
    <source>
        <dbReference type="Pfam" id="PF26002"/>
    </source>
</evidence>
<dbReference type="Gene3D" id="2.40.30.170">
    <property type="match status" value="1"/>
</dbReference>
<dbReference type="Pfam" id="PF26002">
    <property type="entry name" value="Beta-barrel_AprE"/>
    <property type="match status" value="1"/>
</dbReference>
<dbReference type="PRINTS" id="PR01490">
    <property type="entry name" value="RTXTOXIND"/>
</dbReference>
<dbReference type="PATRIC" id="fig|1641875.4.peg.4305"/>
<keyword evidence="6 9" id="KW-0812">Transmembrane</keyword>
<evidence type="ECO:0000313" key="14">
    <source>
        <dbReference type="Proteomes" id="UP000051295"/>
    </source>
</evidence>
<dbReference type="GO" id="GO:0005886">
    <property type="term" value="C:plasma membrane"/>
    <property type="evidence" value="ECO:0007669"/>
    <property type="project" value="UniProtKB-SubCell"/>
</dbReference>
<evidence type="ECO:0000256" key="8">
    <source>
        <dbReference type="ARBA" id="ARBA00023136"/>
    </source>
</evidence>
<dbReference type="PANTHER" id="PTHR30386:SF17">
    <property type="entry name" value="ALKALINE PROTEASE SECRETION PROTEIN APRE"/>
    <property type="match status" value="1"/>
</dbReference>
<comment type="similarity">
    <text evidence="2 9">Belongs to the membrane fusion protein (MFP) (TC 8.A.1) family.</text>
</comment>
<proteinExistence type="inferred from homology"/>
<protein>
    <recommendedName>
        <fullName evidence="9">Membrane fusion protein (MFP) family protein</fullName>
    </recommendedName>
</protein>
<evidence type="ECO:0000256" key="9">
    <source>
        <dbReference type="RuleBase" id="RU365093"/>
    </source>
</evidence>
<dbReference type="STRING" id="1641875.XM53_09475"/>
<keyword evidence="5 9" id="KW-0997">Cell inner membrane</keyword>
<comment type="caution">
    <text evidence="13">The sequence shown here is derived from an EMBL/GenBank/DDBJ whole genome shotgun (WGS) entry which is preliminary data.</text>
</comment>
<dbReference type="EMBL" id="LAXJ01000008">
    <property type="protein sequence ID" value="KRS12797.1"/>
    <property type="molecule type" value="Genomic_DNA"/>
</dbReference>
<keyword evidence="3 9" id="KW-0813">Transport</keyword>
<keyword evidence="7 9" id="KW-1133">Transmembrane helix</keyword>
<evidence type="ECO:0000256" key="1">
    <source>
        <dbReference type="ARBA" id="ARBA00004377"/>
    </source>
</evidence>
<evidence type="ECO:0000313" key="13">
    <source>
        <dbReference type="EMBL" id="KRS12797.1"/>
    </source>
</evidence>
<evidence type="ECO:0000256" key="4">
    <source>
        <dbReference type="ARBA" id="ARBA00022475"/>
    </source>
</evidence>
<keyword evidence="8 9" id="KW-0472">Membrane</keyword>
<dbReference type="Pfam" id="PF25994">
    <property type="entry name" value="HH_AprE"/>
    <property type="match status" value="1"/>
</dbReference>
<keyword evidence="4 9" id="KW-1003">Cell membrane</keyword>
<gene>
    <name evidence="13" type="ORF">XM53_09475</name>
</gene>
<organism evidence="13 14">
    <name type="scientific">Roseovarius atlanticus</name>
    <dbReference type="NCBI Taxonomy" id="1641875"/>
    <lineage>
        <taxon>Bacteria</taxon>
        <taxon>Pseudomonadati</taxon>
        <taxon>Pseudomonadota</taxon>
        <taxon>Alphaproteobacteria</taxon>
        <taxon>Rhodobacterales</taxon>
        <taxon>Roseobacteraceae</taxon>
        <taxon>Roseovarius</taxon>
    </lineage>
</organism>
<sequence length="443" mass="48575">MQTLPVETRWFAEVPRSIRRFTFVGLTVMLTSFGGFGAWAFKAPLAAAVITQGSFVAIGNNQFVQHLEGGIIQDILVSEGERVAEGQAIIQLDKTAAQAKLRELYLRRARLETVAARLLAEYNGADSFTVPPFLSGGADDPAVQQILSNQRLNFESSKAKIAKDIGLLESNMLALNSRKEGFLAQQGALEQQIALLKEDIAAQSALLDKGLTQKSQLNSLYRAQADGLGQIGQLQAEIHEVDALLAKHEQQIEQVVVEHRKAALDELQSAENELDTVRENYNRALEVHARSSIVSPVAGTVVRMTYNTPGGVIESGKTIAEILPANAPLIIETKLPRTDIDSVKIGQSATVRLVALNQRTTPVLNGTVYYVSADALPDESELMPQEVYLARVRIPPEEIARVRNFAPTPGMPAEVMIQTAERTFFEYLSKPITDSMSRAFREQ</sequence>
<evidence type="ECO:0000256" key="5">
    <source>
        <dbReference type="ARBA" id="ARBA00022519"/>
    </source>
</evidence>
<dbReference type="Proteomes" id="UP000051295">
    <property type="component" value="Unassembled WGS sequence"/>
</dbReference>
<feature type="domain" description="AprE-like long alpha-helical hairpin" evidence="11">
    <location>
        <begin position="97"/>
        <end position="284"/>
    </location>
</feature>
<evidence type="ECO:0000259" key="11">
    <source>
        <dbReference type="Pfam" id="PF25994"/>
    </source>
</evidence>
<feature type="domain" description="AprE-like beta-barrel" evidence="12">
    <location>
        <begin position="329"/>
        <end position="419"/>
    </location>
</feature>
<dbReference type="PANTHER" id="PTHR30386">
    <property type="entry name" value="MEMBRANE FUSION SUBUNIT OF EMRAB-TOLC MULTIDRUG EFFLUX PUMP"/>
    <property type="match status" value="1"/>
</dbReference>
<comment type="subcellular location">
    <subcellularLocation>
        <location evidence="1 9">Cell inner membrane</location>
        <topology evidence="1 9">Single-pass membrane protein</topology>
    </subcellularLocation>
</comment>
<dbReference type="NCBIfam" id="TIGR01843">
    <property type="entry name" value="type_I_hlyD"/>
    <property type="match status" value="1"/>
</dbReference>
<evidence type="ECO:0000256" key="10">
    <source>
        <dbReference type="SAM" id="Coils"/>
    </source>
</evidence>
<dbReference type="InterPro" id="IPR058982">
    <property type="entry name" value="Beta-barrel_AprE"/>
</dbReference>
<accession>A0A0T5NV50</accession>
<dbReference type="InterPro" id="IPR058781">
    <property type="entry name" value="HH_AprE-like"/>
</dbReference>
<dbReference type="InterPro" id="IPR050739">
    <property type="entry name" value="MFP"/>
</dbReference>
<evidence type="ECO:0000256" key="6">
    <source>
        <dbReference type="ARBA" id="ARBA00022692"/>
    </source>
</evidence>
<name>A0A0T5NV50_9RHOB</name>
<evidence type="ECO:0000256" key="3">
    <source>
        <dbReference type="ARBA" id="ARBA00022448"/>
    </source>
</evidence>
<evidence type="ECO:0000256" key="2">
    <source>
        <dbReference type="ARBA" id="ARBA00009477"/>
    </source>
</evidence>
<keyword evidence="14" id="KW-1185">Reference proteome</keyword>
<feature type="transmembrane region" description="Helical" evidence="9">
    <location>
        <begin position="21"/>
        <end position="41"/>
    </location>
</feature>
<dbReference type="OrthoDB" id="9810980at2"/>
<dbReference type="GO" id="GO:0015031">
    <property type="term" value="P:protein transport"/>
    <property type="evidence" value="ECO:0007669"/>
    <property type="project" value="InterPro"/>
</dbReference>
<dbReference type="InterPro" id="IPR010129">
    <property type="entry name" value="T1SS_HlyD"/>
</dbReference>
<keyword evidence="10" id="KW-0175">Coiled coil</keyword>
<reference evidence="13 14" key="1">
    <citation type="submission" date="2015-04" db="EMBL/GenBank/DDBJ databases">
        <title>The draft genome sequence of Roseovarius sp.R12b.</title>
        <authorList>
            <person name="Li G."/>
            <person name="Lai Q."/>
            <person name="Shao Z."/>
            <person name="Yan P."/>
        </authorList>
    </citation>
    <scope>NUCLEOTIDE SEQUENCE [LARGE SCALE GENOMIC DNA]</scope>
    <source>
        <strain evidence="13 14">R12B</strain>
    </source>
</reference>